<evidence type="ECO:0000313" key="2">
    <source>
        <dbReference type="EMBL" id="OHU47271.1"/>
    </source>
</evidence>
<organism evidence="2 3">
    <name type="scientific">Mycobacteroides chelonae</name>
    <name type="common">Mycobacterium chelonae</name>
    <dbReference type="NCBI Taxonomy" id="1774"/>
    <lineage>
        <taxon>Bacteria</taxon>
        <taxon>Bacillati</taxon>
        <taxon>Actinomycetota</taxon>
        <taxon>Actinomycetes</taxon>
        <taxon>Mycobacteriales</taxon>
        <taxon>Mycobacteriaceae</taxon>
        <taxon>Mycobacteroides</taxon>
    </lineage>
</organism>
<accession>A0A1S1LG60</accession>
<gene>
    <name evidence="2" type="ORF">BKG82_26835</name>
</gene>
<evidence type="ECO:0000313" key="3">
    <source>
        <dbReference type="Proteomes" id="UP000180043"/>
    </source>
</evidence>
<feature type="compositionally biased region" description="Polar residues" evidence="1">
    <location>
        <begin position="1"/>
        <end position="15"/>
    </location>
</feature>
<dbReference type="EMBL" id="MLIQ01000042">
    <property type="protein sequence ID" value="OHU47271.1"/>
    <property type="molecule type" value="Genomic_DNA"/>
</dbReference>
<protein>
    <submittedName>
        <fullName evidence="2">Uncharacterized protein</fullName>
    </submittedName>
</protein>
<dbReference type="Proteomes" id="UP000180043">
    <property type="component" value="Unassembled WGS sequence"/>
</dbReference>
<dbReference type="AlphaFoldDB" id="A0A1S1LG60"/>
<feature type="region of interest" description="Disordered" evidence="1">
    <location>
        <begin position="1"/>
        <end position="21"/>
    </location>
</feature>
<reference evidence="2 3" key="1">
    <citation type="submission" date="2016-10" db="EMBL/GenBank/DDBJ databases">
        <title>Evaluation of Human, Veterinary and Environmental Mycobacterium chelonae Isolates by Core Genome Phylogenomic Analysis, Targeted Gene Comparison, and Anti-microbial Susceptibility Patterns: A Tale of Mistaken Identities.</title>
        <authorList>
            <person name="Fogelson S.B."/>
            <person name="Camus A.C."/>
            <person name="Lorenz W."/>
            <person name="Vasireddy R."/>
            <person name="Vasireddy S."/>
            <person name="Smith T."/>
            <person name="Brown-Elliott B.A."/>
            <person name="Wallace R.J.Jr."/>
            <person name="Hasan N.A."/>
            <person name="Reischl U."/>
            <person name="Sanchez S."/>
        </authorList>
    </citation>
    <scope>NUCLEOTIDE SEQUENCE [LARGE SCALE GENOMIC DNA]</scope>
    <source>
        <strain evidence="2 3">15515</strain>
    </source>
</reference>
<proteinExistence type="predicted"/>
<evidence type="ECO:0000256" key="1">
    <source>
        <dbReference type="SAM" id="MobiDB-lite"/>
    </source>
</evidence>
<sequence length="69" mass="7846">MNTRPRTPADRQQQPCGPHPASWFTRGRWPACSCGFSPKDNEVLNQHWRAAGFTVVDNHGTLEMRPVDQ</sequence>
<comment type="caution">
    <text evidence="2">The sequence shown here is derived from an EMBL/GenBank/DDBJ whole genome shotgun (WGS) entry which is preliminary data.</text>
</comment>
<name>A0A1S1LG60_MYCCH</name>